<dbReference type="Pfam" id="PF10099">
    <property type="entry name" value="RskA_C"/>
    <property type="match status" value="1"/>
</dbReference>
<keyword evidence="5" id="KW-1185">Reference proteome</keyword>
<organism evidence="4 5">
    <name type="scientific">Corynebacterium macclintockiae</name>
    <dbReference type="NCBI Taxonomy" id="2913501"/>
    <lineage>
        <taxon>Bacteria</taxon>
        <taxon>Bacillati</taxon>
        <taxon>Actinomycetota</taxon>
        <taxon>Actinomycetes</taxon>
        <taxon>Mycobacteriales</taxon>
        <taxon>Corynebacteriaceae</taxon>
        <taxon>Corynebacterium</taxon>
    </lineage>
</organism>
<dbReference type="GO" id="GO:0005886">
    <property type="term" value="C:plasma membrane"/>
    <property type="evidence" value="ECO:0007669"/>
    <property type="project" value="InterPro"/>
</dbReference>
<keyword evidence="2" id="KW-0812">Transmembrane</keyword>
<comment type="caution">
    <text evidence="4">The sequence shown here is derived from an EMBL/GenBank/DDBJ whole genome shotgun (WGS) entry which is preliminary data.</text>
</comment>
<evidence type="ECO:0000256" key="2">
    <source>
        <dbReference type="SAM" id="Phobius"/>
    </source>
</evidence>
<reference evidence="4" key="1">
    <citation type="submission" date="2022-02" db="EMBL/GenBank/DDBJ databases">
        <title>Corynebacterium sp. from urogenital microbiome.</title>
        <authorList>
            <person name="Cappelli E.A."/>
            <person name="Ribeiro T.G."/>
            <person name="Peixe L."/>
        </authorList>
    </citation>
    <scope>NUCLEOTIDE SEQUENCE</scope>
    <source>
        <strain evidence="4">C9Ua_112</strain>
    </source>
</reference>
<evidence type="ECO:0000313" key="4">
    <source>
        <dbReference type="EMBL" id="MCZ9305786.1"/>
    </source>
</evidence>
<dbReference type="GeneID" id="301813828"/>
<gene>
    <name evidence="4" type="ORF">L8U58_09685</name>
</gene>
<keyword evidence="2" id="KW-0472">Membrane</keyword>
<keyword evidence="2" id="KW-1133">Transmembrane helix</keyword>
<dbReference type="EMBL" id="JAKMUV010000017">
    <property type="protein sequence ID" value="MCZ9305786.1"/>
    <property type="molecule type" value="Genomic_DNA"/>
</dbReference>
<feature type="transmembrane region" description="Helical" evidence="2">
    <location>
        <begin position="90"/>
        <end position="114"/>
    </location>
</feature>
<feature type="region of interest" description="Disordered" evidence="1">
    <location>
        <begin position="1"/>
        <end position="79"/>
    </location>
</feature>
<sequence length="269" mass="27436">MKDEKPDFGELEADLAGLAEPVEPSPKLKSDIMDAIASGKFPQFAPGEGSAEKSEENNEESNVVPLAKAAADSSAAEDESIKPRGGFARVGFAAAAAVVLLAGVGIVGTTTGLWGSSGEDSSLAENGAKQPAEGGEGDSPEALSDGRGAETFMQGAEAEDHMHSIMAMGDVRSISLKADGSTLDVVISEQMDSGGAMVNGAPVLKDGMGAQVWSIDKHGAARSAGVIDQDPHDNVWMPLPADTMMVRVTEEPMAGSKSPGGTVLAEGKL</sequence>
<evidence type="ECO:0000259" key="3">
    <source>
        <dbReference type="Pfam" id="PF10099"/>
    </source>
</evidence>
<dbReference type="InterPro" id="IPR051474">
    <property type="entry name" value="Anti-sigma-K/W_factor"/>
</dbReference>
<dbReference type="AlphaFoldDB" id="A0A9X3M7T2"/>
<name>A0A9X3M7T2_9CORY</name>
<dbReference type="PANTHER" id="PTHR37461:SF1">
    <property type="entry name" value="ANTI-SIGMA-K FACTOR RSKA"/>
    <property type="match status" value="1"/>
</dbReference>
<proteinExistence type="predicted"/>
<dbReference type="PANTHER" id="PTHR37461">
    <property type="entry name" value="ANTI-SIGMA-K FACTOR RSKA"/>
    <property type="match status" value="1"/>
</dbReference>
<dbReference type="InterPro" id="IPR018764">
    <property type="entry name" value="RskA_C"/>
</dbReference>
<dbReference type="RefSeq" id="WP_269955235.1">
    <property type="nucleotide sequence ID" value="NZ_JAKMUV010000017.1"/>
</dbReference>
<dbReference type="GO" id="GO:0006417">
    <property type="term" value="P:regulation of translation"/>
    <property type="evidence" value="ECO:0007669"/>
    <property type="project" value="TreeGrafter"/>
</dbReference>
<evidence type="ECO:0000256" key="1">
    <source>
        <dbReference type="SAM" id="MobiDB-lite"/>
    </source>
</evidence>
<protein>
    <submittedName>
        <fullName evidence="4">Anti-sigma factor</fullName>
    </submittedName>
</protein>
<evidence type="ECO:0000313" key="5">
    <source>
        <dbReference type="Proteomes" id="UP001146505"/>
    </source>
</evidence>
<feature type="region of interest" description="Disordered" evidence="1">
    <location>
        <begin position="115"/>
        <end position="146"/>
    </location>
</feature>
<dbReference type="GO" id="GO:0016989">
    <property type="term" value="F:sigma factor antagonist activity"/>
    <property type="evidence" value="ECO:0007669"/>
    <property type="project" value="TreeGrafter"/>
</dbReference>
<accession>A0A9X3M7T2</accession>
<dbReference type="Proteomes" id="UP001146505">
    <property type="component" value="Unassembled WGS sequence"/>
</dbReference>
<feature type="domain" description="Anti-sigma K factor RskA C-terminal" evidence="3">
    <location>
        <begin position="93"/>
        <end position="262"/>
    </location>
</feature>